<dbReference type="Proteomes" id="UP000252254">
    <property type="component" value="Unassembled WGS sequence"/>
</dbReference>
<dbReference type="AlphaFoldDB" id="A0A366E6U0"/>
<protein>
    <recommendedName>
        <fullName evidence="2">cysteine-S-conjugate beta-lyase</fullName>
        <ecNumber evidence="2">4.4.1.13</ecNumber>
    </recommendedName>
</protein>
<feature type="domain" description="Aminotransferase class I/classII large" evidence="6">
    <location>
        <begin position="45"/>
        <end position="382"/>
    </location>
</feature>
<sequence length="392" mass="44617">MAADFESFPERKNTRSAKWDMVETLFGSKEVQPMWVADMDLTIADSIKQKLIERVEHGIFGYTLTDDTLHGHVKQWIYDQHQWEINKDWIVYSPGVIPTLHMAVLTQTKPGDKIVIQTPVYPPFYSIIESHDREIVKNPLVYENNRYTMDFDHLEDTFKQGVQAIILCNPHNPVGRVWTKEELEKLTALCLAYDVLILSDEIHADLIYSGNKHTPISSLSESVSQQTVTCLSPTKTFNLAGLQVSYAIIPNKRIRTEIQDAFKKYGITMVNTMGVTALEAAYTEGKDWLNGLLQLLETNRNLVVDAFADREEITAIRAEGTYLIWLDCTNMNLSHDDLKRFMQEEAKVGLNDGASFGEEGKGFMRINIASPTAYVQEGVNKILHALDQRKNK</sequence>
<proteinExistence type="inferred from homology"/>
<gene>
    <name evidence="7" type="ORF">DES48_106133</name>
</gene>
<dbReference type="STRING" id="200904.GCA_900168775_00952"/>
<dbReference type="Gene3D" id="3.90.1150.10">
    <property type="entry name" value="Aspartate Aminotransferase, domain 1"/>
    <property type="match status" value="1"/>
</dbReference>
<comment type="similarity">
    <text evidence="5">Belongs to the class-II pyridoxal-phosphate-dependent aminotransferase family. MalY/PatB cystathionine beta-lyase subfamily.</text>
</comment>
<accession>A0A366E6U0</accession>
<dbReference type="EMBL" id="QNRI01000006">
    <property type="protein sequence ID" value="RBO98111.1"/>
    <property type="molecule type" value="Genomic_DNA"/>
</dbReference>
<keyword evidence="8" id="KW-1185">Reference proteome</keyword>
<evidence type="ECO:0000256" key="3">
    <source>
        <dbReference type="ARBA" id="ARBA00022898"/>
    </source>
</evidence>
<evidence type="ECO:0000313" key="8">
    <source>
        <dbReference type="Proteomes" id="UP000252254"/>
    </source>
</evidence>
<dbReference type="PANTHER" id="PTHR43525:SF1">
    <property type="entry name" value="PROTEIN MALY"/>
    <property type="match status" value="1"/>
</dbReference>
<evidence type="ECO:0000256" key="2">
    <source>
        <dbReference type="ARBA" id="ARBA00012224"/>
    </source>
</evidence>
<dbReference type="InterPro" id="IPR004839">
    <property type="entry name" value="Aminotransferase_I/II_large"/>
</dbReference>
<dbReference type="InterPro" id="IPR027619">
    <property type="entry name" value="C-S_lyase_PatB-like"/>
</dbReference>
<evidence type="ECO:0000256" key="4">
    <source>
        <dbReference type="ARBA" id="ARBA00023239"/>
    </source>
</evidence>
<dbReference type="InterPro" id="IPR015422">
    <property type="entry name" value="PyrdxlP-dep_Trfase_small"/>
</dbReference>
<keyword evidence="4 7" id="KW-0456">Lyase</keyword>
<dbReference type="PANTHER" id="PTHR43525">
    <property type="entry name" value="PROTEIN MALY"/>
    <property type="match status" value="1"/>
</dbReference>
<dbReference type="GO" id="GO:0030170">
    <property type="term" value="F:pyridoxal phosphate binding"/>
    <property type="evidence" value="ECO:0007669"/>
    <property type="project" value="InterPro"/>
</dbReference>
<evidence type="ECO:0000256" key="1">
    <source>
        <dbReference type="ARBA" id="ARBA00001933"/>
    </source>
</evidence>
<dbReference type="Pfam" id="PF00155">
    <property type="entry name" value="Aminotran_1_2"/>
    <property type="match status" value="1"/>
</dbReference>
<dbReference type="RefSeq" id="WP_113868969.1">
    <property type="nucleotide sequence ID" value="NZ_BAABQN010000014.1"/>
</dbReference>
<dbReference type="GO" id="GO:0047804">
    <property type="term" value="F:cysteine-S-conjugate beta-lyase activity"/>
    <property type="evidence" value="ECO:0007669"/>
    <property type="project" value="UniProtKB-EC"/>
</dbReference>
<keyword evidence="3" id="KW-0663">Pyridoxal phosphate</keyword>
<dbReference type="CDD" id="cd00609">
    <property type="entry name" value="AAT_like"/>
    <property type="match status" value="1"/>
</dbReference>
<dbReference type="SUPFAM" id="SSF53383">
    <property type="entry name" value="PLP-dependent transferases"/>
    <property type="match status" value="1"/>
</dbReference>
<dbReference type="InterPro" id="IPR015424">
    <property type="entry name" value="PyrdxlP-dep_Trfase"/>
</dbReference>
<evidence type="ECO:0000313" key="7">
    <source>
        <dbReference type="EMBL" id="RBO98111.1"/>
    </source>
</evidence>
<dbReference type="EC" id="4.4.1.13" evidence="2"/>
<evidence type="ECO:0000256" key="5">
    <source>
        <dbReference type="ARBA" id="ARBA00037974"/>
    </source>
</evidence>
<reference evidence="7 8" key="1">
    <citation type="submission" date="2018-06" db="EMBL/GenBank/DDBJ databases">
        <title>Genomic Encyclopedia of Type Strains, Phase IV (KMG-IV): sequencing the most valuable type-strain genomes for metagenomic binning, comparative biology and taxonomic classification.</title>
        <authorList>
            <person name="Goeker M."/>
        </authorList>
    </citation>
    <scope>NUCLEOTIDE SEQUENCE [LARGE SCALE GENOMIC DNA]</scope>
    <source>
        <strain evidence="7 8">DSM 15140</strain>
    </source>
</reference>
<dbReference type="InterPro" id="IPR051798">
    <property type="entry name" value="Class-II_PLP-Dep_Aminotrans"/>
</dbReference>
<comment type="cofactor">
    <cofactor evidence="1">
        <name>pyridoxal 5'-phosphate</name>
        <dbReference type="ChEBI" id="CHEBI:597326"/>
    </cofactor>
</comment>
<organism evidence="7 8">
    <name type="scientific">Paraliobacillus ryukyuensis</name>
    <dbReference type="NCBI Taxonomy" id="200904"/>
    <lineage>
        <taxon>Bacteria</taxon>
        <taxon>Bacillati</taxon>
        <taxon>Bacillota</taxon>
        <taxon>Bacilli</taxon>
        <taxon>Bacillales</taxon>
        <taxon>Bacillaceae</taxon>
        <taxon>Paraliobacillus</taxon>
    </lineage>
</organism>
<dbReference type="NCBIfam" id="TIGR04350">
    <property type="entry name" value="C_S_lyase_PatB"/>
    <property type="match status" value="1"/>
</dbReference>
<comment type="caution">
    <text evidence="7">The sequence shown here is derived from an EMBL/GenBank/DDBJ whole genome shotgun (WGS) entry which is preliminary data.</text>
</comment>
<dbReference type="Gene3D" id="3.40.640.10">
    <property type="entry name" value="Type I PLP-dependent aspartate aminotransferase-like (Major domain)"/>
    <property type="match status" value="1"/>
</dbReference>
<dbReference type="OrthoDB" id="9802872at2"/>
<dbReference type="InterPro" id="IPR015421">
    <property type="entry name" value="PyrdxlP-dep_Trfase_major"/>
</dbReference>
<name>A0A366E6U0_9BACI</name>
<evidence type="ECO:0000259" key="6">
    <source>
        <dbReference type="Pfam" id="PF00155"/>
    </source>
</evidence>